<protein>
    <recommendedName>
        <fullName evidence="3">DUF1310 family protein</fullName>
    </recommendedName>
</protein>
<dbReference type="RefSeq" id="WP_012515552.1">
    <property type="nucleotide sequence ID" value="NC_011134.1"/>
</dbReference>
<dbReference type="KEGG" id="sez:Sez_0923"/>
<dbReference type="EMBL" id="CP001129">
    <property type="protein sequence ID" value="ACG62281.1"/>
    <property type="molecule type" value="Genomic_DNA"/>
</dbReference>
<gene>
    <name evidence="1" type="ordered locus">Sez_0923</name>
</gene>
<dbReference type="AlphaFoldDB" id="B4U2R4"/>
<organism evidence="1 2">
    <name type="scientific">Streptococcus equi subsp. zooepidemicus (strain MGCS10565)</name>
    <dbReference type="NCBI Taxonomy" id="552526"/>
    <lineage>
        <taxon>Bacteria</taxon>
        <taxon>Bacillati</taxon>
        <taxon>Bacillota</taxon>
        <taxon>Bacilli</taxon>
        <taxon>Lactobacillales</taxon>
        <taxon>Streptococcaceae</taxon>
        <taxon>Streptococcus</taxon>
    </lineage>
</organism>
<dbReference type="Proteomes" id="UP000001873">
    <property type="component" value="Chromosome"/>
</dbReference>
<evidence type="ECO:0000313" key="2">
    <source>
        <dbReference type="Proteomes" id="UP000001873"/>
    </source>
</evidence>
<proteinExistence type="predicted"/>
<reference evidence="1 2" key="1">
    <citation type="journal article" date="2008" name="PLoS ONE">
        <title>Genome sequence of a lancefield group C Streptococcus zooepidemicus strain causing epidemic nephritis: new information about an old disease.</title>
        <authorList>
            <person name="Beres S.B."/>
            <person name="Sesso R."/>
            <person name="Pinto S.W.L."/>
            <person name="Hoe N.P."/>
            <person name="Porcella S.F."/>
            <person name="Deleo F.R."/>
            <person name="Musser J.M."/>
        </authorList>
    </citation>
    <scope>NUCLEOTIDE SEQUENCE [LARGE SCALE GENOMIC DNA]</scope>
    <source>
        <strain evidence="1 2">MGCS10565</strain>
    </source>
</reference>
<evidence type="ECO:0008006" key="3">
    <source>
        <dbReference type="Google" id="ProtNLM"/>
    </source>
</evidence>
<accession>B4U2R4</accession>
<sequence>MMLIKHKGIIVVLLIGLLIGGKITMDKWRDKELLLVEKRLVQALKNTFADIQTIKIDKCDQNDVTGSYGVNVTMTNVEGKTVSFFLTFWKNDNEVGTYTITNEQLQKEGKTKTSVKVIYSNGLEDEQ</sequence>
<name>B4U2R4_STREM</name>
<dbReference type="HOGENOM" id="CLU_130870_1_0_9"/>
<evidence type="ECO:0000313" key="1">
    <source>
        <dbReference type="EMBL" id="ACG62281.1"/>
    </source>
</evidence>